<dbReference type="AlphaFoldDB" id="A0A518BUD6"/>
<dbReference type="Proteomes" id="UP000320386">
    <property type="component" value="Chromosome"/>
</dbReference>
<keyword evidence="4" id="KW-0378">Hydrolase</keyword>
<proteinExistence type="inferred from homology"/>
<dbReference type="PANTHER" id="PTHR11705">
    <property type="entry name" value="PROTEASE FAMILY M14 CARBOXYPEPTIDASE A,B"/>
    <property type="match status" value="1"/>
</dbReference>
<reference evidence="10 11" key="1">
    <citation type="submission" date="2019-02" db="EMBL/GenBank/DDBJ databases">
        <title>Deep-cultivation of Planctomycetes and their phenomic and genomic characterization uncovers novel biology.</title>
        <authorList>
            <person name="Wiegand S."/>
            <person name="Jogler M."/>
            <person name="Boedeker C."/>
            <person name="Pinto D."/>
            <person name="Vollmers J."/>
            <person name="Rivas-Marin E."/>
            <person name="Kohn T."/>
            <person name="Peeters S.H."/>
            <person name="Heuer A."/>
            <person name="Rast P."/>
            <person name="Oberbeckmann S."/>
            <person name="Bunk B."/>
            <person name="Jeske O."/>
            <person name="Meyerdierks A."/>
            <person name="Storesund J.E."/>
            <person name="Kallscheuer N."/>
            <person name="Luecker S."/>
            <person name="Lage O.M."/>
            <person name="Pohl T."/>
            <person name="Merkel B.J."/>
            <person name="Hornburger P."/>
            <person name="Mueller R.-W."/>
            <person name="Bruemmer F."/>
            <person name="Labrenz M."/>
            <person name="Spormann A.M."/>
            <person name="Op den Camp H."/>
            <person name="Overmann J."/>
            <person name="Amann R."/>
            <person name="Jetten M.S.M."/>
            <person name="Mascher T."/>
            <person name="Medema M.H."/>
            <person name="Devos D.P."/>
            <person name="Kaster A.-K."/>
            <person name="Ovreas L."/>
            <person name="Rohde M."/>
            <person name="Galperin M.Y."/>
            <person name="Jogler C."/>
        </authorList>
    </citation>
    <scope>NUCLEOTIDE SEQUENCE [LARGE SCALE GENOMIC DNA]</scope>
    <source>
        <strain evidence="10 11">Pan265</strain>
    </source>
</reference>
<keyword evidence="5" id="KW-0862">Zinc</keyword>
<organism evidence="10 11">
    <name type="scientific">Mucisphaera calidilacus</name>
    <dbReference type="NCBI Taxonomy" id="2527982"/>
    <lineage>
        <taxon>Bacteria</taxon>
        <taxon>Pseudomonadati</taxon>
        <taxon>Planctomycetota</taxon>
        <taxon>Phycisphaerae</taxon>
        <taxon>Phycisphaerales</taxon>
        <taxon>Phycisphaeraceae</taxon>
        <taxon>Mucisphaera</taxon>
    </lineage>
</organism>
<evidence type="ECO:0000256" key="7">
    <source>
        <dbReference type="PROSITE-ProRule" id="PRU01379"/>
    </source>
</evidence>
<evidence type="ECO:0000256" key="8">
    <source>
        <dbReference type="SAM" id="SignalP"/>
    </source>
</evidence>
<sequence precursor="true">MRKPTPNERRSPITAILITLMLLLAPARAQDLPPWITADLNITRFTTLDDENRILAKLPQSPRITAVDLGTSVQGRPLRAIRFLRTGKDLEAKPWTVLLIGAQHGNEHAGREALLTLITDLANNPDRIPPDTDLWIVPTANPDGTHADQRRNANNFDLNRDHVILSQPETRALHRLARTIEPDVTIDCHEFGRDSSDYTTQGWTEWPLVMMDTTNTPLLPQPIYKNGLEQVERLRKPMRDLGINYTRYMVGDAPPAGERRFSTLDIDDARNGLAMHAGYGFIIESGVYRNHPRPQHNLGERARAHKALVWSLISLDTAERQQLRADHQRRATPRFIPVNFFWAQHLDTKRSPQSDRIAVVDARTGRTLSYDAPNTQTERVVKLSVFRPDAYVIPAKHADTYRQLLDHHDIAHEPYDPKQLRNRSLEVTRLRSVSDNYDPTYHRYAGMQHVETLQDPPAELGLDQPGAIWIDASHDNRAIGILEPHMAFGLYQWPHYRATVGDNGIIPVYRVMPPLTPATTQAPASPQPE</sequence>
<evidence type="ECO:0000256" key="1">
    <source>
        <dbReference type="ARBA" id="ARBA00001947"/>
    </source>
</evidence>
<feature type="active site" description="Proton donor/acceptor" evidence="7">
    <location>
        <position position="284"/>
    </location>
</feature>
<dbReference type="SMART" id="SM00631">
    <property type="entry name" value="Zn_pept"/>
    <property type="match status" value="1"/>
</dbReference>
<feature type="signal peptide" evidence="8">
    <location>
        <begin position="1"/>
        <end position="29"/>
    </location>
</feature>
<dbReference type="Pfam" id="PF00246">
    <property type="entry name" value="Peptidase_M14"/>
    <property type="match status" value="1"/>
</dbReference>
<keyword evidence="3" id="KW-0645">Protease</keyword>
<feature type="domain" description="Peptidase M14" evidence="9">
    <location>
        <begin position="41"/>
        <end position="316"/>
    </location>
</feature>
<dbReference type="GO" id="GO:0006508">
    <property type="term" value="P:proteolysis"/>
    <property type="evidence" value="ECO:0007669"/>
    <property type="project" value="UniProtKB-KW"/>
</dbReference>
<evidence type="ECO:0000256" key="4">
    <source>
        <dbReference type="ARBA" id="ARBA00022801"/>
    </source>
</evidence>
<dbReference type="GO" id="GO:0004181">
    <property type="term" value="F:metallocarboxypeptidase activity"/>
    <property type="evidence" value="ECO:0007669"/>
    <property type="project" value="InterPro"/>
</dbReference>
<feature type="chain" id="PRO_5021869658" evidence="8">
    <location>
        <begin position="30"/>
        <end position="529"/>
    </location>
</feature>
<evidence type="ECO:0000256" key="2">
    <source>
        <dbReference type="ARBA" id="ARBA00005988"/>
    </source>
</evidence>
<dbReference type="GO" id="GO:0005615">
    <property type="term" value="C:extracellular space"/>
    <property type="evidence" value="ECO:0007669"/>
    <property type="project" value="TreeGrafter"/>
</dbReference>
<dbReference type="PANTHER" id="PTHR11705:SF143">
    <property type="entry name" value="SLL0236 PROTEIN"/>
    <property type="match status" value="1"/>
</dbReference>
<keyword evidence="6" id="KW-0482">Metalloprotease</keyword>
<evidence type="ECO:0000256" key="3">
    <source>
        <dbReference type="ARBA" id="ARBA00022670"/>
    </source>
</evidence>
<dbReference type="OrthoDB" id="108903at2"/>
<dbReference type="GO" id="GO:0008270">
    <property type="term" value="F:zinc ion binding"/>
    <property type="evidence" value="ECO:0007669"/>
    <property type="project" value="InterPro"/>
</dbReference>
<keyword evidence="10" id="KW-0121">Carboxypeptidase</keyword>
<dbReference type="Gene3D" id="3.40.630.10">
    <property type="entry name" value="Zn peptidases"/>
    <property type="match status" value="1"/>
</dbReference>
<gene>
    <name evidence="10" type="ORF">Pan265_03890</name>
</gene>
<dbReference type="SUPFAM" id="SSF53187">
    <property type="entry name" value="Zn-dependent exopeptidases"/>
    <property type="match status" value="1"/>
</dbReference>
<evidence type="ECO:0000313" key="11">
    <source>
        <dbReference type="Proteomes" id="UP000320386"/>
    </source>
</evidence>
<evidence type="ECO:0000313" key="10">
    <source>
        <dbReference type="EMBL" id="QDU70561.1"/>
    </source>
</evidence>
<comment type="cofactor">
    <cofactor evidence="1">
        <name>Zn(2+)</name>
        <dbReference type="ChEBI" id="CHEBI:29105"/>
    </cofactor>
</comment>
<keyword evidence="11" id="KW-1185">Reference proteome</keyword>
<dbReference type="KEGG" id="mcad:Pan265_03890"/>
<dbReference type="InterPro" id="IPR000834">
    <property type="entry name" value="Peptidase_M14"/>
</dbReference>
<dbReference type="EMBL" id="CP036280">
    <property type="protein sequence ID" value="QDU70561.1"/>
    <property type="molecule type" value="Genomic_DNA"/>
</dbReference>
<name>A0A518BUD6_9BACT</name>
<evidence type="ECO:0000256" key="6">
    <source>
        <dbReference type="ARBA" id="ARBA00023049"/>
    </source>
</evidence>
<protein>
    <submittedName>
        <fullName evidence="10">Zinc carboxypeptidase</fullName>
    </submittedName>
</protein>
<accession>A0A518BUD6</accession>
<evidence type="ECO:0000259" key="9">
    <source>
        <dbReference type="PROSITE" id="PS52035"/>
    </source>
</evidence>
<dbReference type="PROSITE" id="PS52035">
    <property type="entry name" value="PEPTIDASE_M14"/>
    <property type="match status" value="1"/>
</dbReference>
<dbReference type="RefSeq" id="WP_145444725.1">
    <property type="nucleotide sequence ID" value="NZ_CP036280.1"/>
</dbReference>
<keyword evidence="8" id="KW-0732">Signal</keyword>
<evidence type="ECO:0000256" key="5">
    <source>
        <dbReference type="ARBA" id="ARBA00022833"/>
    </source>
</evidence>
<comment type="similarity">
    <text evidence="2 7">Belongs to the peptidase M14 family.</text>
</comment>